<protein>
    <recommendedName>
        <fullName evidence="1">DUF4123 domain-containing protein</fullName>
    </recommendedName>
</protein>
<dbReference type="InterPro" id="IPR025391">
    <property type="entry name" value="DUF4123"/>
</dbReference>
<dbReference type="AlphaFoldDB" id="A0A1K0IAJ5"/>
<proteinExistence type="predicted"/>
<dbReference type="EMBL" id="FMSH01000080">
    <property type="protein sequence ID" value="SCU74301.1"/>
    <property type="molecule type" value="Genomic_DNA"/>
</dbReference>
<reference evidence="2" key="1">
    <citation type="submission" date="2016-09" db="EMBL/GenBank/DDBJ databases">
        <authorList>
            <person name="Capua I."/>
            <person name="De Benedictis P."/>
            <person name="Joannis T."/>
            <person name="Lombin L.H."/>
            <person name="Cattoli G."/>
        </authorList>
    </citation>
    <scope>NUCLEOTIDE SEQUENCE</scope>
    <source>
        <strain evidence="2">B9</strain>
    </source>
</reference>
<dbReference type="RefSeq" id="WP_340521540.1">
    <property type="nucleotide sequence ID" value="NZ_FMSH01000080.1"/>
</dbReference>
<dbReference type="Pfam" id="PF13503">
    <property type="entry name" value="DUF4123"/>
    <property type="match status" value="1"/>
</dbReference>
<evidence type="ECO:0000259" key="1">
    <source>
        <dbReference type="Pfam" id="PF13503"/>
    </source>
</evidence>
<organism evidence="2">
    <name type="scientific">Cupriavidus necator</name>
    <name type="common">Alcaligenes eutrophus</name>
    <name type="synonym">Ralstonia eutropha</name>
    <dbReference type="NCBI Taxonomy" id="106590"/>
    <lineage>
        <taxon>Bacteria</taxon>
        <taxon>Pseudomonadati</taxon>
        <taxon>Pseudomonadota</taxon>
        <taxon>Betaproteobacteria</taxon>
        <taxon>Burkholderiales</taxon>
        <taxon>Burkholderiaceae</taxon>
        <taxon>Cupriavidus</taxon>
    </lineage>
</organism>
<name>A0A1K0IAJ5_CUPNE</name>
<feature type="domain" description="DUF4123" evidence="1">
    <location>
        <begin position="10"/>
        <end position="125"/>
    </location>
</feature>
<gene>
    <name evidence="2" type="ORF">CNECB9_1700035</name>
</gene>
<sequence>MTEEECAVHIYVLADGAVHPTRIGALLRESGADFRNVYVGLPEADAGDACLFLARVDDPKAPWLAQFDAMDLRAPCFTLIWSRVDIDRLARHLHQFLVADIGEGMTALIRYYDPRNLLVTMEVWGDDIVERIMRPIQQWKYRGYSDEWQCIDGPMEGESTQDTPLSIQLSQERLDRLTEHCEPDQLLAALVEDGVVDGAGPYLTRFMEFLPRYQRAAEWGLTEPADRMYFCELSYRYGPDFDSHDDIRRALEERASSGQTMIACADGVHPSVWEQLAKNANREVNA</sequence>
<accession>A0A1K0IAJ5</accession>
<evidence type="ECO:0000313" key="2">
    <source>
        <dbReference type="EMBL" id="SCU74301.1"/>
    </source>
</evidence>